<dbReference type="InterPro" id="IPR002925">
    <property type="entry name" value="Dienelactn_hydro"/>
</dbReference>
<dbReference type="AlphaFoldDB" id="A0A7D5HFA2"/>
<dbReference type="SUPFAM" id="SSF53474">
    <property type="entry name" value="alpha/beta-Hydrolases"/>
    <property type="match status" value="1"/>
</dbReference>
<sequence length="243" mass="26183">MTVTVQSVVYQIDGKPYESRLVYDDAVVSPRPGLLMAPNWAGISEGAERIAQSVAAEGYVVLLADLYGQGVRPKGNEECLAAMMPLKTDRALLRKRMQAAFEQLQAQTTASVDKDQLATFGFCFGGCCSLELARTGAPLKAAVSFHGTLDTPNPADGKNIVGKVLVLHGASDPLVPKEQLPAFEEEMNAAGVDWQLTSYGGAYHSFTDVEANNPGVQMYNKTVADRAFKAMHNLLEEVFKPAV</sequence>
<dbReference type="InterPro" id="IPR050261">
    <property type="entry name" value="FrsA_esterase"/>
</dbReference>
<accession>A0A7D5HFA2</accession>
<gene>
    <name evidence="2" type="ORF">HWQ56_08750</name>
</gene>
<feature type="domain" description="Dienelactone hydrolase" evidence="1">
    <location>
        <begin position="27"/>
        <end position="238"/>
    </location>
</feature>
<dbReference type="RefSeq" id="WP_158154794.1">
    <property type="nucleotide sequence ID" value="NZ_CP056030.1"/>
</dbReference>
<dbReference type="KEGG" id="pez:HWQ56_08750"/>
<name>A0A7D5HFA2_9PSED</name>
<proteinExistence type="predicted"/>
<dbReference type="InterPro" id="IPR029058">
    <property type="entry name" value="AB_hydrolase_fold"/>
</dbReference>
<evidence type="ECO:0000313" key="2">
    <source>
        <dbReference type="EMBL" id="QKZ03866.1"/>
    </source>
</evidence>
<dbReference type="PANTHER" id="PTHR22946">
    <property type="entry name" value="DIENELACTONE HYDROLASE DOMAIN-CONTAINING PROTEIN-RELATED"/>
    <property type="match status" value="1"/>
</dbReference>
<dbReference type="GO" id="GO:0016787">
    <property type="term" value="F:hydrolase activity"/>
    <property type="evidence" value="ECO:0007669"/>
    <property type="project" value="UniProtKB-KW"/>
</dbReference>
<dbReference type="Proteomes" id="UP000509568">
    <property type="component" value="Chromosome"/>
</dbReference>
<dbReference type="PANTHER" id="PTHR22946:SF4">
    <property type="entry name" value="ESTERASE FRSA"/>
    <property type="match status" value="1"/>
</dbReference>
<keyword evidence="2" id="KW-0378">Hydrolase</keyword>
<dbReference type="EMBL" id="CP056030">
    <property type="protein sequence ID" value="QKZ03866.1"/>
    <property type="molecule type" value="Genomic_DNA"/>
</dbReference>
<evidence type="ECO:0000259" key="1">
    <source>
        <dbReference type="Pfam" id="PF01738"/>
    </source>
</evidence>
<dbReference type="Gene3D" id="3.40.50.1820">
    <property type="entry name" value="alpha/beta hydrolase"/>
    <property type="match status" value="1"/>
</dbReference>
<evidence type="ECO:0000313" key="3">
    <source>
        <dbReference type="Proteomes" id="UP000509568"/>
    </source>
</evidence>
<protein>
    <submittedName>
        <fullName evidence="2">Dienelactone hydrolase family protein</fullName>
    </submittedName>
</protein>
<organism evidence="2 3">
    <name type="scientific">Pseudomonas eucalypticola</name>
    <dbReference type="NCBI Taxonomy" id="2599595"/>
    <lineage>
        <taxon>Bacteria</taxon>
        <taxon>Pseudomonadati</taxon>
        <taxon>Pseudomonadota</taxon>
        <taxon>Gammaproteobacteria</taxon>
        <taxon>Pseudomonadales</taxon>
        <taxon>Pseudomonadaceae</taxon>
        <taxon>Pseudomonas</taxon>
    </lineage>
</organism>
<reference evidence="2 3" key="1">
    <citation type="submission" date="2020-06" db="EMBL/GenBank/DDBJ databases">
        <title>Pseudomonas eucalypticola sp. nov., an endophyte of Eucalyptus dunnii leaves with biocontrol ability of eucalyptus leaf blight.</title>
        <authorList>
            <person name="Liu Y."/>
            <person name="Song Z."/>
            <person name="Zeng H."/>
            <person name="Lu M."/>
            <person name="Wang X."/>
            <person name="Lian X."/>
            <person name="Zhang Q."/>
        </authorList>
    </citation>
    <scope>NUCLEOTIDE SEQUENCE [LARGE SCALE GENOMIC DNA]</scope>
    <source>
        <strain evidence="2 3">NP-1</strain>
    </source>
</reference>
<keyword evidence="3" id="KW-1185">Reference proteome</keyword>
<dbReference type="Pfam" id="PF01738">
    <property type="entry name" value="DLH"/>
    <property type="match status" value="1"/>
</dbReference>